<sequence length="86" mass="9334">MALSGWSGLKKDWGQIVSYTAGCDVHIPWKASRRAAESQRLKAAPATTVFSLTKPEIPAAGLPAAVWEIVPYRPQAGWVSRGMEPQ</sequence>
<gene>
    <name evidence="1" type="ORF">A2819_02355</name>
</gene>
<dbReference type="EMBL" id="MEYK01000004">
    <property type="protein sequence ID" value="OGD25717.1"/>
    <property type="molecule type" value="Genomic_DNA"/>
</dbReference>
<evidence type="ECO:0000313" key="1">
    <source>
        <dbReference type="EMBL" id="OGD25717.1"/>
    </source>
</evidence>
<name>A0A1F5B525_9BACT</name>
<accession>A0A1F5B525</accession>
<protein>
    <submittedName>
        <fullName evidence="1">Uncharacterized protein</fullName>
    </submittedName>
</protein>
<dbReference type="Proteomes" id="UP000176431">
    <property type="component" value="Unassembled WGS sequence"/>
</dbReference>
<reference evidence="1 2" key="1">
    <citation type="journal article" date="2016" name="Nat. Commun.">
        <title>Thousands of microbial genomes shed light on interconnected biogeochemical processes in an aquifer system.</title>
        <authorList>
            <person name="Anantharaman K."/>
            <person name="Brown C.T."/>
            <person name="Hug L.A."/>
            <person name="Sharon I."/>
            <person name="Castelle C.J."/>
            <person name="Probst A.J."/>
            <person name="Thomas B.C."/>
            <person name="Singh A."/>
            <person name="Wilkins M.J."/>
            <person name="Karaoz U."/>
            <person name="Brodie E.L."/>
            <person name="Williams K.H."/>
            <person name="Hubbard S.S."/>
            <person name="Banfield J.F."/>
        </authorList>
    </citation>
    <scope>NUCLEOTIDE SEQUENCE [LARGE SCALE GENOMIC DNA]</scope>
</reference>
<comment type="caution">
    <text evidence="1">The sequence shown here is derived from an EMBL/GenBank/DDBJ whole genome shotgun (WGS) entry which is preliminary data.</text>
</comment>
<proteinExistence type="predicted"/>
<evidence type="ECO:0000313" key="2">
    <source>
        <dbReference type="Proteomes" id="UP000176431"/>
    </source>
</evidence>
<organism evidence="1 2">
    <name type="scientific">Candidatus Azambacteria bacterium RIFCSPHIGHO2_01_FULL_40_24</name>
    <dbReference type="NCBI Taxonomy" id="1797301"/>
    <lineage>
        <taxon>Bacteria</taxon>
        <taxon>Candidatus Azamiibacteriota</taxon>
    </lineage>
</organism>
<dbReference type="AlphaFoldDB" id="A0A1F5B525"/>